<reference evidence="1" key="2">
    <citation type="journal article" date="2015" name="Data Brief">
        <title>Shoot transcriptome of the giant reed, Arundo donax.</title>
        <authorList>
            <person name="Barrero R.A."/>
            <person name="Guerrero F.D."/>
            <person name="Moolhuijzen P."/>
            <person name="Goolsby J.A."/>
            <person name="Tidwell J."/>
            <person name="Bellgard S.E."/>
            <person name="Bellgard M.I."/>
        </authorList>
    </citation>
    <scope>NUCLEOTIDE SEQUENCE</scope>
    <source>
        <tissue evidence="1">Shoot tissue taken approximately 20 cm above the soil surface</tissue>
    </source>
</reference>
<dbReference type="EMBL" id="GBRH01231092">
    <property type="protein sequence ID" value="JAD66803.1"/>
    <property type="molecule type" value="Transcribed_RNA"/>
</dbReference>
<reference evidence="1" key="1">
    <citation type="submission" date="2014-09" db="EMBL/GenBank/DDBJ databases">
        <authorList>
            <person name="Magalhaes I.L.F."/>
            <person name="Oliveira U."/>
            <person name="Santos F.R."/>
            <person name="Vidigal T.H.D.A."/>
            <person name="Brescovit A.D."/>
            <person name="Santos A.J."/>
        </authorList>
    </citation>
    <scope>NUCLEOTIDE SEQUENCE</scope>
    <source>
        <tissue evidence="1">Shoot tissue taken approximately 20 cm above the soil surface</tissue>
    </source>
</reference>
<organism evidence="1">
    <name type="scientific">Arundo donax</name>
    <name type="common">Giant reed</name>
    <name type="synonym">Donax arundinaceus</name>
    <dbReference type="NCBI Taxonomy" id="35708"/>
    <lineage>
        <taxon>Eukaryota</taxon>
        <taxon>Viridiplantae</taxon>
        <taxon>Streptophyta</taxon>
        <taxon>Embryophyta</taxon>
        <taxon>Tracheophyta</taxon>
        <taxon>Spermatophyta</taxon>
        <taxon>Magnoliopsida</taxon>
        <taxon>Liliopsida</taxon>
        <taxon>Poales</taxon>
        <taxon>Poaceae</taxon>
        <taxon>PACMAD clade</taxon>
        <taxon>Arundinoideae</taxon>
        <taxon>Arundineae</taxon>
        <taxon>Arundo</taxon>
    </lineage>
</organism>
<proteinExistence type="predicted"/>
<name>A0A0A9BX54_ARUDO</name>
<evidence type="ECO:0000313" key="1">
    <source>
        <dbReference type="EMBL" id="JAD66803.1"/>
    </source>
</evidence>
<protein>
    <submittedName>
        <fullName evidence="1">Uncharacterized protein</fullName>
    </submittedName>
</protein>
<dbReference type="AlphaFoldDB" id="A0A0A9BX54"/>
<sequence length="68" mass="7509">MSSVKHSVANFPISLRIFTLFPFAIAASNSSLNPFPFAQALRKVPMRLMSPCFTLLLVISSKRTAPKL</sequence>
<accession>A0A0A9BX54</accession>